<protein>
    <recommendedName>
        <fullName evidence="7">UMP/CMP kinase</fullName>
    </recommendedName>
</protein>
<name>A0A7S1B4U7_9STRA</name>
<evidence type="ECO:0000256" key="4">
    <source>
        <dbReference type="RuleBase" id="RU003330"/>
    </source>
</evidence>
<dbReference type="Gene3D" id="3.40.50.300">
    <property type="entry name" value="P-loop containing nucleotide triphosphate hydrolases"/>
    <property type="match status" value="1"/>
</dbReference>
<dbReference type="Pfam" id="PF00406">
    <property type="entry name" value="ADK"/>
    <property type="match status" value="1"/>
</dbReference>
<keyword evidence="1 4" id="KW-0808">Transferase</keyword>
<dbReference type="SUPFAM" id="SSF54427">
    <property type="entry name" value="NTF2-like"/>
    <property type="match status" value="1"/>
</dbReference>
<evidence type="ECO:0000256" key="5">
    <source>
        <dbReference type="SAM" id="SignalP"/>
    </source>
</evidence>
<organism evidence="6">
    <name type="scientific">Corethron hystrix</name>
    <dbReference type="NCBI Taxonomy" id="216773"/>
    <lineage>
        <taxon>Eukaryota</taxon>
        <taxon>Sar</taxon>
        <taxon>Stramenopiles</taxon>
        <taxon>Ochrophyta</taxon>
        <taxon>Bacillariophyta</taxon>
        <taxon>Coscinodiscophyceae</taxon>
        <taxon>Corethrophycidae</taxon>
        <taxon>Corethrales</taxon>
        <taxon>Corethraceae</taxon>
        <taxon>Corethron</taxon>
    </lineage>
</organism>
<dbReference type="InterPro" id="IPR027417">
    <property type="entry name" value="P-loop_NTPase"/>
</dbReference>
<dbReference type="Gene3D" id="3.10.450.50">
    <property type="match status" value="1"/>
</dbReference>
<sequence length="422" mass="45766">MSLPFRFPPSLLVSPRLLLLPALASLASLASGLVAGREPTYSARSPPLSLRPLLPRTTVLRAGSSAGAEGCASVSPGPSLVSRDFGGLTYETASALNSRVYRTIFVLGGPGAGKGTQCARILSHYPGAGRYLCHLSVGDLLRRARAEGGPDAALIERCIVAGRIVPVEVSLGLLRKAMDAVCESESESESAPIFLVDGFPRNDDNLLGWDAKLGNTSHLLGSLVYECPLEELERRILDRGRTSGRSDDNKDTLRRRFHTFREDTVPLVRVLQERKRGKVCRVEAGGSLDEVWGHTKAFLDPIVIGDVLEANRDLLAAAGRQDWEAYAALCDPNLVENQAEWSRLEADVPHAGTITKAQVDLQGTTAVVTYVRTKGATEEGVPEAVKETRVWHYWAGEGEEESSERKGRRAGWVNVHFVRAPI</sequence>
<evidence type="ECO:0000256" key="1">
    <source>
        <dbReference type="ARBA" id="ARBA00022679"/>
    </source>
</evidence>
<dbReference type="InterPro" id="IPR000850">
    <property type="entry name" value="Adenylat/UMP-CMP_kin"/>
</dbReference>
<dbReference type="PANTHER" id="PTHR23359">
    <property type="entry name" value="NUCLEOTIDE KINASE"/>
    <property type="match status" value="1"/>
</dbReference>
<proteinExistence type="inferred from homology"/>
<dbReference type="EMBL" id="HBFR01002839">
    <property type="protein sequence ID" value="CAD8874755.1"/>
    <property type="molecule type" value="Transcribed_RNA"/>
</dbReference>
<evidence type="ECO:0000256" key="3">
    <source>
        <dbReference type="ARBA" id="ARBA00022777"/>
    </source>
</evidence>
<dbReference type="AlphaFoldDB" id="A0A7S1B4U7"/>
<dbReference type="HAMAP" id="MF_00235">
    <property type="entry name" value="Adenylate_kinase_Adk"/>
    <property type="match status" value="1"/>
</dbReference>
<evidence type="ECO:0000313" key="6">
    <source>
        <dbReference type="EMBL" id="CAD8874755.1"/>
    </source>
</evidence>
<dbReference type="PRINTS" id="PR00094">
    <property type="entry name" value="ADENYLTKNASE"/>
</dbReference>
<dbReference type="GO" id="GO:0005524">
    <property type="term" value="F:ATP binding"/>
    <property type="evidence" value="ECO:0007669"/>
    <property type="project" value="InterPro"/>
</dbReference>
<comment type="similarity">
    <text evidence="4">Belongs to the adenylate kinase family.</text>
</comment>
<keyword evidence="3 4" id="KW-0418">Kinase</keyword>
<dbReference type="GO" id="GO:0006139">
    <property type="term" value="P:nucleobase-containing compound metabolic process"/>
    <property type="evidence" value="ECO:0007669"/>
    <property type="project" value="InterPro"/>
</dbReference>
<evidence type="ECO:0008006" key="7">
    <source>
        <dbReference type="Google" id="ProtNLM"/>
    </source>
</evidence>
<reference evidence="6" key="1">
    <citation type="submission" date="2021-01" db="EMBL/GenBank/DDBJ databases">
        <authorList>
            <person name="Corre E."/>
            <person name="Pelletier E."/>
            <person name="Niang G."/>
            <person name="Scheremetjew M."/>
            <person name="Finn R."/>
            <person name="Kale V."/>
            <person name="Holt S."/>
            <person name="Cochrane G."/>
            <person name="Meng A."/>
            <person name="Brown T."/>
            <person name="Cohen L."/>
        </authorList>
    </citation>
    <scope>NUCLEOTIDE SEQUENCE</scope>
    <source>
        <strain evidence="6">308</strain>
    </source>
</reference>
<dbReference type="InterPro" id="IPR032710">
    <property type="entry name" value="NTF2-like_dom_sf"/>
</dbReference>
<evidence type="ECO:0000256" key="2">
    <source>
        <dbReference type="ARBA" id="ARBA00022741"/>
    </source>
</evidence>
<accession>A0A7S1B4U7</accession>
<keyword evidence="5" id="KW-0732">Signal</keyword>
<feature type="signal peptide" evidence="5">
    <location>
        <begin position="1"/>
        <end position="32"/>
    </location>
</feature>
<gene>
    <name evidence="6" type="ORF">CHYS00102_LOCUS1930</name>
</gene>
<dbReference type="SUPFAM" id="SSF52540">
    <property type="entry name" value="P-loop containing nucleoside triphosphate hydrolases"/>
    <property type="match status" value="1"/>
</dbReference>
<feature type="chain" id="PRO_5031001998" description="UMP/CMP kinase" evidence="5">
    <location>
        <begin position="33"/>
        <end position="422"/>
    </location>
</feature>
<dbReference type="CDD" id="cd01428">
    <property type="entry name" value="ADK"/>
    <property type="match status" value="1"/>
</dbReference>
<keyword evidence="2" id="KW-0547">Nucleotide-binding</keyword>
<dbReference type="GO" id="GO:0019205">
    <property type="term" value="F:nucleobase-containing compound kinase activity"/>
    <property type="evidence" value="ECO:0007669"/>
    <property type="project" value="InterPro"/>
</dbReference>